<name>A0A3A8F0R2_9GAMM</name>
<reference evidence="2 3" key="1">
    <citation type="submission" date="2018-09" db="EMBL/GenBank/DDBJ databases">
        <title>The draft genome of Acinetobacter spp. strains.</title>
        <authorList>
            <person name="Qin J."/>
            <person name="Feng Y."/>
            <person name="Zong Z."/>
        </authorList>
    </citation>
    <scope>NUCLEOTIDE SEQUENCE [LARGE SCALE GENOMIC DNA]</scope>
    <source>
        <strain evidence="2 3">WCHAc060096</strain>
    </source>
</reference>
<dbReference type="EMBL" id="RAXU01000007">
    <property type="protein sequence ID" value="RKG34293.1"/>
    <property type="molecule type" value="Genomic_DNA"/>
</dbReference>
<evidence type="ECO:0000256" key="1">
    <source>
        <dbReference type="SAM" id="Phobius"/>
    </source>
</evidence>
<proteinExistence type="predicted"/>
<evidence type="ECO:0000313" key="3">
    <source>
        <dbReference type="Proteomes" id="UP000269001"/>
    </source>
</evidence>
<comment type="caution">
    <text evidence="2">The sequence shown here is derived from an EMBL/GenBank/DDBJ whole genome shotgun (WGS) entry which is preliminary data.</text>
</comment>
<dbReference type="RefSeq" id="WP_120369950.1">
    <property type="nucleotide sequence ID" value="NZ_RAXU01000007.1"/>
</dbReference>
<accession>A0A3A8F0R2</accession>
<sequence>MLLILLLGCFLSIPLFFLWYRLFKKYIINTKRRKLLTFFATLLTIPFIYIGSIFIWLFTISYYPDYSFNIKKWSTNQETRYELSKDIIGSRMLIGKTKLEVLKILGDENNKIEENHWIYYLGTRPELFNIDPDMLKIEFIDGKVIKVSQHPT</sequence>
<dbReference type="Proteomes" id="UP000269001">
    <property type="component" value="Unassembled WGS sequence"/>
</dbReference>
<keyword evidence="1" id="KW-0472">Membrane</keyword>
<evidence type="ECO:0000313" key="2">
    <source>
        <dbReference type="EMBL" id="RKG34293.1"/>
    </source>
</evidence>
<keyword evidence="3" id="KW-1185">Reference proteome</keyword>
<protein>
    <recommendedName>
        <fullName evidence="4">Outer membrane protein assembly factor BamE</fullName>
    </recommendedName>
</protein>
<gene>
    <name evidence="2" type="ORF">D7V21_07145</name>
</gene>
<dbReference type="AlphaFoldDB" id="A0A3A8F0R2"/>
<keyword evidence="1" id="KW-0812">Transmembrane</keyword>
<organism evidence="2 3">
    <name type="scientific">Acinetobacter guerrae</name>
    <dbReference type="NCBI Taxonomy" id="1843371"/>
    <lineage>
        <taxon>Bacteria</taxon>
        <taxon>Pseudomonadati</taxon>
        <taxon>Pseudomonadota</taxon>
        <taxon>Gammaproteobacteria</taxon>
        <taxon>Moraxellales</taxon>
        <taxon>Moraxellaceae</taxon>
        <taxon>Acinetobacter</taxon>
    </lineage>
</organism>
<feature type="transmembrane region" description="Helical" evidence="1">
    <location>
        <begin position="35"/>
        <end position="58"/>
    </location>
</feature>
<keyword evidence="1" id="KW-1133">Transmembrane helix</keyword>
<feature type="transmembrane region" description="Helical" evidence="1">
    <location>
        <begin position="6"/>
        <end position="23"/>
    </location>
</feature>
<evidence type="ECO:0008006" key="4">
    <source>
        <dbReference type="Google" id="ProtNLM"/>
    </source>
</evidence>